<feature type="region of interest" description="Disordered" evidence="2">
    <location>
        <begin position="647"/>
        <end position="672"/>
    </location>
</feature>
<dbReference type="PANTHER" id="PTHR42776:SF27">
    <property type="entry name" value="DIPEPTIDYL PEPTIDASE FAMILY MEMBER 6"/>
    <property type="match status" value="1"/>
</dbReference>
<gene>
    <name evidence="4" type="ORF">FOB82_04230</name>
</gene>
<dbReference type="PANTHER" id="PTHR42776">
    <property type="entry name" value="SERINE PEPTIDASE S9 FAMILY MEMBER"/>
    <property type="match status" value="1"/>
</dbReference>
<dbReference type="Pfam" id="PF00326">
    <property type="entry name" value="Peptidase_S9"/>
    <property type="match status" value="1"/>
</dbReference>
<dbReference type="InterPro" id="IPR001375">
    <property type="entry name" value="Peptidase_S9_cat"/>
</dbReference>
<dbReference type="InterPro" id="IPR002470">
    <property type="entry name" value="Peptidase_S9A"/>
</dbReference>
<dbReference type="PRINTS" id="PR00862">
    <property type="entry name" value="PROLIGOPTASE"/>
</dbReference>
<proteinExistence type="predicted"/>
<dbReference type="SUPFAM" id="SSF53474">
    <property type="entry name" value="alpha/beta-Hydrolases"/>
    <property type="match status" value="1"/>
</dbReference>
<dbReference type="RefSeq" id="WP_155868228.1">
    <property type="nucleotide sequence ID" value="NZ_CP046322.1"/>
</dbReference>
<feature type="domain" description="Peptidase S9 prolyl oligopeptidase catalytic" evidence="3">
    <location>
        <begin position="425"/>
        <end position="624"/>
    </location>
</feature>
<sequence>MGAEGLTRARAFRTTHGATVAPDGSSVAYLVDEGGGPYAVQRFLTDWRAGDVRRVRLPVDGPVTKIRYSEHGNVLALEVAPGHGTRTEVWLVTSDPADSSARLMSAPADATVRLVGFSGGYLLLTARLPGGVDESRIVDPRTGRHVVVDGLPEHELMDALDDRVLIRAGQRGRRGLLLRRMSAERGRVGTCLSEHRVAPWSGDADSWPGRLIRDDWTRSTGGARMLVRSEAGSDAARLVESDLHADGTWSVREVAALAGSELDHFELSEDAGCAVLLFNRAGFTEVRPYDVAGRQLGDPIDVGDVVATEPSLDFSGRRVALTIQGPGLPATVILHDRETGETVHLDRERFAGEPDASLAPRRRWTETRDGAQVESLVYDPLPPAGAVAAGATPADENSPAPTILWFHGGPEWQSRPVHDPMVEGLRRAGFRLVLPNVRGSTGYGRAFARADDVELRGTSIEDALDVAEDLVASGAASRSTLFCAGRSYGGYLTNCLMAMHPGVFAAGVAVCGMSDFRAFYVETEPWIATAAYSKYGHPVDDAEVLARWSPLRLADQVASPLLAIHGARDGNVVPAESRRMIRAVLAAGGCAAMMEFPDEGHEILRSHNIDRMIAGMSMWFGDVIAGRCPDLASKGLGCMVDVGEAAPRQSGVEPTSNGRGHRAPETEDGHGR</sequence>
<dbReference type="AlphaFoldDB" id="A0A6B8TNF4"/>
<reference evidence="4 5" key="1">
    <citation type="submission" date="2019-11" db="EMBL/GenBank/DDBJ databases">
        <title>FDA dAtabase for Regulatory Grade micrObial Sequences (FDA-ARGOS): Supporting development and validation of Infectious Disease Dx tests.</title>
        <authorList>
            <person name="Kerrigan L."/>
            <person name="Long C."/>
            <person name="Tallon L."/>
            <person name="Sadzewicz L."/>
            <person name="Vavikolanu K."/>
            <person name="Mehta A."/>
            <person name="Aluvathingal J."/>
            <person name="Nadendla S."/>
            <person name="Yan Y."/>
            <person name="Sichtig H."/>
        </authorList>
    </citation>
    <scope>NUCLEOTIDE SEQUENCE [LARGE SCALE GENOMIC DNA]</scope>
    <source>
        <strain evidence="4 5">FDAARGOS_674</strain>
    </source>
</reference>
<feature type="compositionally biased region" description="Basic and acidic residues" evidence="2">
    <location>
        <begin position="662"/>
        <end position="672"/>
    </location>
</feature>
<evidence type="ECO:0000256" key="2">
    <source>
        <dbReference type="SAM" id="MobiDB-lite"/>
    </source>
</evidence>
<dbReference type="Gene3D" id="3.40.50.1820">
    <property type="entry name" value="alpha/beta hydrolase"/>
    <property type="match status" value="1"/>
</dbReference>
<dbReference type="EMBL" id="CP046322">
    <property type="protein sequence ID" value="QGS34271.1"/>
    <property type="molecule type" value="Genomic_DNA"/>
</dbReference>
<protein>
    <submittedName>
        <fullName evidence="4">Prolyl oligopeptidase family serine peptidase</fullName>
    </submittedName>
</protein>
<keyword evidence="1" id="KW-0378">Hydrolase</keyword>
<name>A0A6B8TNF4_9CORY</name>
<dbReference type="GO" id="GO:0004252">
    <property type="term" value="F:serine-type endopeptidase activity"/>
    <property type="evidence" value="ECO:0007669"/>
    <property type="project" value="InterPro"/>
</dbReference>
<dbReference type="InterPro" id="IPR029058">
    <property type="entry name" value="AB_hydrolase_fold"/>
</dbReference>
<accession>A0A6B8TNF4</accession>
<organism evidence="4 5">
    <name type="scientific">Corynebacterium xerosis</name>
    <dbReference type="NCBI Taxonomy" id="1725"/>
    <lineage>
        <taxon>Bacteria</taxon>
        <taxon>Bacillati</taxon>
        <taxon>Actinomycetota</taxon>
        <taxon>Actinomycetes</taxon>
        <taxon>Mycobacteriales</taxon>
        <taxon>Corynebacteriaceae</taxon>
        <taxon>Corynebacterium</taxon>
    </lineage>
</organism>
<dbReference type="Proteomes" id="UP000426857">
    <property type="component" value="Chromosome"/>
</dbReference>
<evidence type="ECO:0000259" key="3">
    <source>
        <dbReference type="Pfam" id="PF00326"/>
    </source>
</evidence>
<dbReference type="KEGG" id="cxe:FOB82_04230"/>
<evidence type="ECO:0000313" key="4">
    <source>
        <dbReference type="EMBL" id="QGS34271.1"/>
    </source>
</evidence>
<dbReference type="GO" id="GO:0006508">
    <property type="term" value="P:proteolysis"/>
    <property type="evidence" value="ECO:0007669"/>
    <property type="project" value="InterPro"/>
</dbReference>
<evidence type="ECO:0000313" key="5">
    <source>
        <dbReference type="Proteomes" id="UP000426857"/>
    </source>
</evidence>
<dbReference type="SUPFAM" id="SSF82171">
    <property type="entry name" value="DPP6 N-terminal domain-like"/>
    <property type="match status" value="1"/>
</dbReference>
<evidence type="ECO:0000256" key="1">
    <source>
        <dbReference type="ARBA" id="ARBA00022801"/>
    </source>
</evidence>